<keyword evidence="2" id="KW-1185">Reference proteome</keyword>
<sequence>MARVKNKASQCVLIGDVVGSRGSADRHALHRALEDGLAGVDAAVPAIAGLRVTVGDEFQASYASLGDALEAALRVRLALLPEVDTRIGVGRGPVTTLDAERGIEDGPGWWAARDAIEAAEEAADRPATRHLRTTYRVAPDAGGASAAGASSEDAINAALLCRDHLVGSMSERSIRLLRGLMEPHTTQGELAAREGISASAVSQRVRADGIGAVLAAQALLRGLA</sequence>
<accession>A0ABP8KG65</accession>
<reference evidence="2" key="1">
    <citation type="journal article" date="2019" name="Int. J. Syst. Evol. Microbiol.">
        <title>The Global Catalogue of Microorganisms (GCM) 10K type strain sequencing project: providing services to taxonomists for standard genome sequencing and annotation.</title>
        <authorList>
            <consortium name="The Broad Institute Genomics Platform"/>
            <consortium name="The Broad Institute Genome Sequencing Center for Infectious Disease"/>
            <person name="Wu L."/>
            <person name="Ma J."/>
        </authorList>
    </citation>
    <scope>NUCLEOTIDE SEQUENCE [LARGE SCALE GENOMIC DNA]</scope>
    <source>
        <strain evidence="2">JCM 17809</strain>
    </source>
</reference>
<dbReference type="EMBL" id="BAABGM010000013">
    <property type="protein sequence ID" value="GAA4406401.1"/>
    <property type="molecule type" value="Genomic_DNA"/>
</dbReference>
<comment type="caution">
    <text evidence="1">The sequence shown here is derived from an EMBL/GenBank/DDBJ whole genome shotgun (WGS) entry which is preliminary data.</text>
</comment>
<evidence type="ECO:0000313" key="2">
    <source>
        <dbReference type="Proteomes" id="UP001500945"/>
    </source>
</evidence>
<dbReference type="Pfam" id="PF16264">
    <property type="entry name" value="SatD"/>
    <property type="match status" value="1"/>
</dbReference>
<dbReference type="RefSeq" id="WP_345205557.1">
    <property type="nucleotide sequence ID" value="NZ_BAABGM010000013.1"/>
</dbReference>
<protein>
    <submittedName>
        <fullName evidence="1">SatD family protein</fullName>
    </submittedName>
</protein>
<gene>
    <name evidence="1" type="ORF">GCM10023168_21190</name>
</gene>
<organism evidence="1 2">
    <name type="scientific">Fodinibacter luteus</name>
    <dbReference type="NCBI Taxonomy" id="552064"/>
    <lineage>
        <taxon>Bacteria</taxon>
        <taxon>Bacillati</taxon>
        <taxon>Actinomycetota</taxon>
        <taxon>Actinomycetes</taxon>
        <taxon>Micrococcales</taxon>
        <taxon>Intrasporangiaceae</taxon>
        <taxon>Fodinibacter (ex Wang et al. 2009)</taxon>
    </lineage>
</organism>
<proteinExistence type="predicted"/>
<name>A0ABP8KG65_9MICO</name>
<dbReference type="Proteomes" id="UP001500945">
    <property type="component" value="Unassembled WGS sequence"/>
</dbReference>
<dbReference type="InterPro" id="IPR032580">
    <property type="entry name" value="SatD"/>
</dbReference>
<evidence type="ECO:0000313" key="1">
    <source>
        <dbReference type="EMBL" id="GAA4406401.1"/>
    </source>
</evidence>